<feature type="compositionally biased region" description="Acidic residues" evidence="2">
    <location>
        <begin position="641"/>
        <end position="650"/>
    </location>
</feature>
<comment type="caution">
    <text evidence="4">The sequence shown here is derived from an EMBL/GenBank/DDBJ whole genome shotgun (WGS) entry which is preliminary data.</text>
</comment>
<evidence type="ECO:0000313" key="5">
    <source>
        <dbReference type="Proteomes" id="UP000583944"/>
    </source>
</evidence>
<keyword evidence="3" id="KW-0472">Membrane</keyword>
<feature type="transmembrane region" description="Helical" evidence="3">
    <location>
        <begin position="12"/>
        <end position="39"/>
    </location>
</feature>
<keyword evidence="1" id="KW-0175">Coiled coil</keyword>
<sequence>MSQGAGLSGSGVSVGSCFGFGILFSFPPSFSFFLFPFFCGGKRNRVRFMAQHIKKLLMDNCYPRCFNEAFADLSMCADCFLYLFIYFCFSLLKLKLTSLPFSFFPFLYNTTHVEFVSVKPMSSHSSDVYVMEDTEESLRTSSANSPLEDLVRSSSFTSLGSSNEKCGRHPPPPPPAAMARTICTVGTNTEKQVEESVSNLLRSGIMGLMHTIAGDEFAHHMLHKSRQDIQRSYIERITGLAQNTINVLHKLIACQSYPMHGKESASEIAVLDEKAEPEWLSELQISIAKTDALLQGLTEKKETLLTATDAAETTCSIPTMPAARSNVRFSASQQTSSLPSPLQDKTGRMQELEHELRMLQEQMAEVRVVFAKEGVDSVVPLYSELLSLRAAKRQAVLREVENTMAYLATQQCCFDQQLEVMERRKRSLELEVSRRFYEGGDAVIGLMEDVEKLARAGRKLNGLRGKYRRRVREVDPVVCANFSSFPGEKRQRTSNTDFSVLLDRQSEKDQEIMALRGELNAQRLEMEEWKRRYEAAVGEMSRPQESPVFNSLLQAVEDRVSQEAAQRCTLLCRLFGWELLQLTDDTVVLARVGCAEERLTLPMPNPSGDETSAMARSIVLAKKVLEGSLVIRGECQKHEDAEEEHNDDAGEQAPTPKDNEEAEAGETVPTKKETPFPTNDDHDIEMEVDDSAETGEMDTEAPSEENPLVTENTVDSPGKLEPSFYSSGLWEE</sequence>
<feature type="region of interest" description="Disordered" evidence="2">
    <location>
        <begin position="638"/>
        <end position="732"/>
    </location>
</feature>
<feature type="coiled-coil region" evidence="1">
    <location>
        <begin position="512"/>
        <end position="539"/>
    </location>
</feature>
<protein>
    <submittedName>
        <fullName evidence="4">Uncharacterized protein</fullName>
    </submittedName>
</protein>
<dbReference type="AlphaFoldDB" id="A0A7J6Y8R3"/>
<reference evidence="4 5" key="1">
    <citation type="journal article" date="2019" name="Genome Biol. Evol.">
        <title>Nanopore Sequencing Significantly Improves Genome Assembly of the Protozoan Parasite Trypanosoma cruzi.</title>
        <authorList>
            <person name="Diaz-Viraque F."/>
            <person name="Pita S."/>
            <person name="Greif G."/>
            <person name="de Souza R.C.M."/>
            <person name="Iraola G."/>
            <person name="Robello C."/>
        </authorList>
    </citation>
    <scope>NUCLEOTIDE SEQUENCE [LARGE SCALE GENOMIC DNA]</scope>
    <source>
        <strain evidence="4 5">Berenice</strain>
    </source>
</reference>
<evidence type="ECO:0000313" key="4">
    <source>
        <dbReference type="EMBL" id="KAF5222488.1"/>
    </source>
</evidence>
<dbReference type="VEuPathDB" id="TriTrypDB:ECC02_004529"/>
<dbReference type="EMBL" id="JABDHM010000027">
    <property type="protein sequence ID" value="KAF5222488.1"/>
    <property type="molecule type" value="Genomic_DNA"/>
</dbReference>
<name>A0A7J6Y8R3_TRYCR</name>
<evidence type="ECO:0000256" key="2">
    <source>
        <dbReference type="SAM" id="MobiDB-lite"/>
    </source>
</evidence>
<feature type="compositionally biased region" description="Acidic residues" evidence="2">
    <location>
        <begin position="682"/>
        <end position="703"/>
    </location>
</feature>
<dbReference type="Proteomes" id="UP000583944">
    <property type="component" value="Unassembled WGS sequence"/>
</dbReference>
<accession>A0A7J6Y8R3</accession>
<keyword evidence="3" id="KW-1133">Transmembrane helix</keyword>
<keyword evidence="3" id="KW-0812">Transmembrane</keyword>
<organism evidence="4 5">
    <name type="scientific">Trypanosoma cruzi</name>
    <dbReference type="NCBI Taxonomy" id="5693"/>
    <lineage>
        <taxon>Eukaryota</taxon>
        <taxon>Discoba</taxon>
        <taxon>Euglenozoa</taxon>
        <taxon>Kinetoplastea</taxon>
        <taxon>Metakinetoplastina</taxon>
        <taxon>Trypanosomatida</taxon>
        <taxon>Trypanosomatidae</taxon>
        <taxon>Trypanosoma</taxon>
        <taxon>Schizotrypanum</taxon>
    </lineage>
</organism>
<feature type="transmembrane region" description="Helical" evidence="3">
    <location>
        <begin position="73"/>
        <end position="92"/>
    </location>
</feature>
<evidence type="ECO:0000256" key="1">
    <source>
        <dbReference type="SAM" id="Coils"/>
    </source>
</evidence>
<proteinExistence type="predicted"/>
<evidence type="ECO:0000256" key="3">
    <source>
        <dbReference type="SAM" id="Phobius"/>
    </source>
</evidence>
<dbReference type="VEuPathDB" id="TriTrypDB:BCY84_12226"/>
<feature type="coiled-coil region" evidence="1">
    <location>
        <begin position="342"/>
        <end position="369"/>
    </location>
</feature>
<gene>
    <name evidence="4" type="ORF">ECC02_004529</name>
</gene>